<evidence type="ECO:0000313" key="1">
    <source>
        <dbReference type="EMBL" id="SFR88540.1"/>
    </source>
</evidence>
<proteinExistence type="predicted"/>
<name>A0A1I6KCE2_9FIRM</name>
<dbReference type="EMBL" id="FOYZ01000008">
    <property type="protein sequence ID" value="SFR88540.1"/>
    <property type="molecule type" value="Genomic_DNA"/>
</dbReference>
<dbReference type="AlphaFoldDB" id="A0A1I6KCE2"/>
<evidence type="ECO:0000313" key="2">
    <source>
        <dbReference type="Proteomes" id="UP000199659"/>
    </source>
</evidence>
<keyword evidence="2" id="KW-1185">Reference proteome</keyword>
<dbReference type="Proteomes" id="UP000199659">
    <property type="component" value="Unassembled WGS sequence"/>
</dbReference>
<organism evidence="1 2">
    <name type="scientific">Anaeromicropila populeti</name>
    <dbReference type="NCBI Taxonomy" id="37658"/>
    <lineage>
        <taxon>Bacteria</taxon>
        <taxon>Bacillati</taxon>
        <taxon>Bacillota</taxon>
        <taxon>Clostridia</taxon>
        <taxon>Lachnospirales</taxon>
        <taxon>Lachnospiraceae</taxon>
        <taxon>Anaeromicropila</taxon>
    </lineage>
</organism>
<accession>A0A1I6KCE2</accession>
<dbReference type="RefSeq" id="WP_092560964.1">
    <property type="nucleotide sequence ID" value="NZ_FOYZ01000008.1"/>
</dbReference>
<sequence length="391" mass="43365">MYTLYPYPGVLQNAALDITSDLPVPSGTQTWIHEPSNSLTLLGDFHANYNTFPYSVVPNVEIVIKGQFPFARYLSFSVIGNADLTIATVPDYALLPDPGNTNPFLPGEDWNAKNRSYTLKIRFTAPPENSAHFVPEAGNNIVYAGTMPWGEPNIQGTIGLRIYAPSIGYNATGGVGYPEITYQSVPINNLNLQLSNSIQPSAKEKPHTPFYTSQEGACALSWSTLDRKSALIQYDYNDAYIISSELIRSSDKLLYLRWKAPSFPNTYHNIGISGMEDMRYWSMSFVSPVGLIGLYTLADFETVTDKNGYVNLIISFGAPRPSLVTTENGFNWIDVNHLPLVPLQLFYRNKIISDSFPYSAKNLESGSIVTSSNMGDYYPCGNYILPESLSM</sequence>
<dbReference type="OrthoDB" id="9146291at2"/>
<reference evidence="1 2" key="1">
    <citation type="submission" date="2016-10" db="EMBL/GenBank/DDBJ databases">
        <authorList>
            <person name="de Groot N.N."/>
        </authorList>
    </citation>
    <scope>NUCLEOTIDE SEQUENCE [LARGE SCALE GENOMIC DNA]</scope>
    <source>
        <strain evidence="1 2">743A</strain>
    </source>
</reference>
<gene>
    <name evidence="1" type="ORF">SAMN05661086_02343</name>
</gene>
<protein>
    <submittedName>
        <fullName evidence="1">Uncharacterized protein</fullName>
    </submittedName>
</protein>